<keyword evidence="3" id="KW-1185">Reference proteome</keyword>
<feature type="region of interest" description="Disordered" evidence="1">
    <location>
        <begin position="74"/>
        <end position="175"/>
    </location>
</feature>
<feature type="compositionally biased region" description="Acidic residues" evidence="1">
    <location>
        <begin position="102"/>
        <end position="112"/>
    </location>
</feature>
<dbReference type="Proteomes" id="UP000265515">
    <property type="component" value="Unassembled WGS sequence"/>
</dbReference>
<dbReference type="Gramene" id="GBG89269">
    <property type="protein sequence ID" value="GBG89269"/>
    <property type="gene ID" value="CBR_g48978"/>
</dbReference>
<protein>
    <submittedName>
        <fullName evidence="2">Uncharacterized protein</fullName>
    </submittedName>
</protein>
<reference evidence="2 3" key="1">
    <citation type="journal article" date="2018" name="Cell">
        <title>The Chara Genome: Secondary Complexity and Implications for Plant Terrestrialization.</title>
        <authorList>
            <person name="Nishiyama T."/>
            <person name="Sakayama H."/>
            <person name="Vries J.D."/>
            <person name="Buschmann H."/>
            <person name="Saint-Marcoux D."/>
            <person name="Ullrich K.K."/>
            <person name="Haas F.B."/>
            <person name="Vanderstraeten L."/>
            <person name="Becker D."/>
            <person name="Lang D."/>
            <person name="Vosolsobe S."/>
            <person name="Rombauts S."/>
            <person name="Wilhelmsson P.K.I."/>
            <person name="Janitza P."/>
            <person name="Kern R."/>
            <person name="Heyl A."/>
            <person name="Rumpler F."/>
            <person name="Villalobos L.I.A.C."/>
            <person name="Clay J.M."/>
            <person name="Skokan R."/>
            <person name="Toyoda A."/>
            <person name="Suzuki Y."/>
            <person name="Kagoshima H."/>
            <person name="Schijlen E."/>
            <person name="Tajeshwar N."/>
            <person name="Catarino B."/>
            <person name="Hetherington A.J."/>
            <person name="Saltykova A."/>
            <person name="Bonnot C."/>
            <person name="Breuninger H."/>
            <person name="Symeonidi A."/>
            <person name="Radhakrishnan G.V."/>
            <person name="Van Nieuwerburgh F."/>
            <person name="Deforce D."/>
            <person name="Chang C."/>
            <person name="Karol K.G."/>
            <person name="Hedrich R."/>
            <person name="Ulvskov P."/>
            <person name="Glockner G."/>
            <person name="Delwiche C.F."/>
            <person name="Petrasek J."/>
            <person name="Van de Peer Y."/>
            <person name="Friml J."/>
            <person name="Beilby M."/>
            <person name="Dolan L."/>
            <person name="Kohara Y."/>
            <person name="Sugano S."/>
            <person name="Fujiyama A."/>
            <person name="Delaux P.-M."/>
            <person name="Quint M."/>
            <person name="TheiBen G."/>
            <person name="Hagemann M."/>
            <person name="Harholt J."/>
            <person name="Dunand C."/>
            <person name="Zachgo S."/>
            <person name="Langdale J."/>
            <person name="Maumus F."/>
            <person name="Straeten D.V.D."/>
            <person name="Gould S.B."/>
            <person name="Rensing S.A."/>
        </authorList>
    </citation>
    <scope>NUCLEOTIDE SEQUENCE [LARGE SCALE GENOMIC DNA]</scope>
    <source>
        <strain evidence="2 3">S276</strain>
    </source>
</reference>
<comment type="caution">
    <text evidence="2">The sequence shown here is derived from an EMBL/GenBank/DDBJ whole genome shotgun (WGS) entry which is preliminary data.</text>
</comment>
<accession>A0A388M483</accession>
<sequence>MPHSNGNFLMECKLHGQGFQGSQTKAAQHFTIKKNCAKVSAEQLAEIWNKTKYSFDHSHHRKILDFLRSCGFRDNRNTSGREQAGEEEYDDSEDERRAAEGGGDDGDSDTQDMDVGREVERGRDKMRGDKAVEEDTTLDEDDDDDDDDEDQAADIGVSLDGGLMAAGRRGQEGAAKAMKEATKSKKRKRKAKKTITEATLAPPLPKKGRVLRHPSMVETFDPVWQREFSNFYLQWWNVSGIPFEAARRSEYQQVRRRLLDCPPYTHPVFPTHRVISGDGIPEQQQVVVKMVAAVRKDIAATGADGRKSITSDQIVNFLAAGPTGYEFPWAGAKRGRIRGRGQAADPADEDA</sequence>
<dbReference type="EMBL" id="BFEA01000726">
    <property type="protein sequence ID" value="GBG89269.1"/>
    <property type="molecule type" value="Genomic_DNA"/>
</dbReference>
<evidence type="ECO:0000313" key="2">
    <source>
        <dbReference type="EMBL" id="GBG89269.1"/>
    </source>
</evidence>
<feature type="compositionally biased region" description="Basic and acidic residues" evidence="1">
    <location>
        <begin position="114"/>
        <end position="133"/>
    </location>
</feature>
<name>A0A388M483_CHABU</name>
<organism evidence="2 3">
    <name type="scientific">Chara braunii</name>
    <name type="common">Braun's stonewort</name>
    <dbReference type="NCBI Taxonomy" id="69332"/>
    <lineage>
        <taxon>Eukaryota</taxon>
        <taxon>Viridiplantae</taxon>
        <taxon>Streptophyta</taxon>
        <taxon>Charophyceae</taxon>
        <taxon>Charales</taxon>
        <taxon>Characeae</taxon>
        <taxon>Chara</taxon>
    </lineage>
</organism>
<proteinExistence type="predicted"/>
<evidence type="ECO:0000256" key="1">
    <source>
        <dbReference type="SAM" id="MobiDB-lite"/>
    </source>
</evidence>
<dbReference type="AlphaFoldDB" id="A0A388M483"/>
<feature type="compositionally biased region" description="Acidic residues" evidence="1">
    <location>
        <begin position="134"/>
        <end position="152"/>
    </location>
</feature>
<evidence type="ECO:0000313" key="3">
    <source>
        <dbReference type="Proteomes" id="UP000265515"/>
    </source>
</evidence>
<gene>
    <name evidence="2" type="ORF">CBR_g48978</name>
</gene>